<reference evidence="4 5" key="1">
    <citation type="submission" date="2016-10" db="EMBL/GenBank/DDBJ databases">
        <authorList>
            <person name="de Groot N.N."/>
        </authorList>
    </citation>
    <scope>NUCLEOTIDE SEQUENCE [LARGE SCALE GENOMIC DNA]</scope>
    <source>
        <strain evidence="4 5">743A</strain>
    </source>
</reference>
<dbReference type="Pfam" id="PF12850">
    <property type="entry name" value="Metallophos_2"/>
    <property type="match status" value="1"/>
</dbReference>
<dbReference type="STRING" id="37658.SAMN05661086_02511"/>
<evidence type="ECO:0000259" key="3">
    <source>
        <dbReference type="Pfam" id="PF12850"/>
    </source>
</evidence>
<evidence type="ECO:0000313" key="4">
    <source>
        <dbReference type="EMBL" id="SFR92032.1"/>
    </source>
</evidence>
<dbReference type="AlphaFoldDB" id="A0A1I6KL93"/>
<dbReference type="NCBIfam" id="TIGR00040">
    <property type="entry name" value="yfcE"/>
    <property type="match status" value="1"/>
</dbReference>
<keyword evidence="2" id="KW-0479">Metal-binding</keyword>
<evidence type="ECO:0000256" key="2">
    <source>
        <dbReference type="RuleBase" id="RU362039"/>
    </source>
</evidence>
<dbReference type="InterPro" id="IPR024654">
    <property type="entry name" value="Calcineurin-like_PHP_lpxH"/>
</dbReference>
<dbReference type="InterPro" id="IPR000979">
    <property type="entry name" value="Phosphodiesterase_MJ0936/Vps29"/>
</dbReference>
<dbReference type="Proteomes" id="UP000199659">
    <property type="component" value="Unassembled WGS sequence"/>
</dbReference>
<evidence type="ECO:0000313" key="5">
    <source>
        <dbReference type="Proteomes" id="UP000199659"/>
    </source>
</evidence>
<dbReference type="PANTHER" id="PTHR42850:SF2">
    <property type="entry name" value="BLL5683 PROTEIN"/>
    <property type="match status" value="1"/>
</dbReference>
<evidence type="ECO:0000256" key="1">
    <source>
        <dbReference type="ARBA" id="ARBA00008950"/>
    </source>
</evidence>
<dbReference type="PANTHER" id="PTHR42850">
    <property type="entry name" value="METALLOPHOSPHOESTERASE"/>
    <property type="match status" value="1"/>
</dbReference>
<comment type="similarity">
    <text evidence="1 2">Belongs to the metallophosphoesterase superfamily. YfcE family.</text>
</comment>
<dbReference type="GO" id="GO:0016791">
    <property type="term" value="F:phosphatase activity"/>
    <property type="evidence" value="ECO:0007669"/>
    <property type="project" value="TreeGrafter"/>
</dbReference>
<dbReference type="EC" id="3.1.4.-" evidence="2"/>
<dbReference type="GO" id="GO:0005737">
    <property type="term" value="C:cytoplasm"/>
    <property type="evidence" value="ECO:0007669"/>
    <property type="project" value="TreeGrafter"/>
</dbReference>
<dbReference type="Gene3D" id="3.60.21.10">
    <property type="match status" value="1"/>
</dbReference>
<dbReference type="EMBL" id="FOYZ01000009">
    <property type="protein sequence ID" value="SFR92032.1"/>
    <property type="molecule type" value="Genomic_DNA"/>
</dbReference>
<dbReference type="InterPro" id="IPR029052">
    <property type="entry name" value="Metallo-depent_PP-like"/>
</dbReference>
<name>A0A1I6KL93_9FIRM</name>
<keyword evidence="5" id="KW-1185">Reference proteome</keyword>
<protein>
    <recommendedName>
        <fullName evidence="2">Phosphoesterase</fullName>
        <ecNumber evidence="2">3.1.4.-</ecNumber>
    </recommendedName>
</protein>
<proteinExistence type="inferred from homology"/>
<dbReference type="OrthoDB" id="9800565at2"/>
<gene>
    <name evidence="4" type="ORF">SAMN05661086_02511</name>
</gene>
<dbReference type="SUPFAM" id="SSF56300">
    <property type="entry name" value="Metallo-dependent phosphatases"/>
    <property type="match status" value="1"/>
</dbReference>
<organism evidence="4 5">
    <name type="scientific">Anaeromicropila populeti</name>
    <dbReference type="NCBI Taxonomy" id="37658"/>
    <lineage>
        <taxon>Bacteria</taxon>
        <taxon>Bacillati</taxon>
        <taxon>Bacillota</taxon>
        <taxon>Clostridia</taxon>
        <taxon>Lachnospirales</taxon>
        <taxon>Lachnospiraceae</taxon>
        <taxon>Anaeromicropila</taxon>
    </lineage>
</organism>
<dbReference type="InterPro" id="IPR050126">
    <property type="entry name" value="Ap4A_hydrolase"/>
</dbReference>
<dbReference type="GO" id="GO:0046872">
    <property type="term" value="F:metal ion binding"/>
    <property type="evidence" value="ECO:0007669"/>
    <property type="project" value="UniProtKB-KW"/>
</dbReference>
<sequence length="286" mass="32920">MKLAVLSDIHSNYIAFETCISYIEHNQVDGILFLGDNISDCPNPERTLGLIKELDHNYMTFHIRGNREEYFIDHKDGKSDNWEYSSYRGSLLYTYEHITAADIEHFRQQENCRVIQIEGTAPITMVHGSPCSSRELLYANSEKTREYMEELTTDYLLCGHTHRQFSYQYCNKLLINPGSVGVAIGCPATAHFAMLEWKQNKWEYQLISLPFDFKEVECFFLKSSLMEKAYVWPKCILKSMETGINMGPLCAKAAYDMAVSDGINAKNNNIPELYWRRAAKELGIVS</sequence>
<accession>A0A1I6KL93</accession>
<comment type="cofactor">
    <cofactor evidence="2">
        <name>a divalent metal cation</name>
        <dbReference type="ChEBI" id="CHEBI:60240"/>
    </cofactor>
</comment>
<dbReference type="RefSeq" id="WP_092561290.1">
    <property type="nucleotide sequence ID" value="NZ_FOYZ01000009.1"/>
</dbReference>
<feature type="domain" description="Calcineurin-like phosphoesterase" evidence="3">
    <location>
        <begin position="1"/>
        <end position="198"/>
    </location>
</feature>